<dbReference type="EMBL" id="RDQO01000008">
    <property type="protein sequence ID" value="RMX02557.1"/>
    <property type="molecule type" value="Genomic_DNA"/>
</dbReference>
<reference evidence="2 3" key="1">
    <citation type="submission" date="2018-10" db="EMBL/GenBank/DDBJ databases">
        <title>Draft genome of Cortibacter populi DSM10536.</title>
        <authorList>
            <person name="Bernier A.-M."/>
            <person name="Bernard K."/>
        </authorList>
    </citation>
    <scope>NUCLEOTIDE SEQUENCE [LARGE SCALE GENOMIC DNA]</scope>
    <source>
        <strain evidence="2 3">DSM 105136</strain>
    </source>
</reference>
<feature type="region of interest" description="Disordered" evidence="1">
    <location>
        <begin position="313"/>
        <end position="337"/>
    </location>
</feature>
<keyword evidence="3" id="KW-1185">Reference proteome</keyword>
<dbReference type="Proteomes" id="UP000278006">
    <property type="component" value="Unassembled WGS sequence"/>
</dbReference>
<evidence type="ECO:0000256" key="1">
    <source>
        <dbReference type="SAM" id="MobiDB-lite"/>
    </source>
</evidence>
<organism evidence="2 3">
    <name type="scientific">Corticibacter populi</name>
    <dbReference type="NCBI Taxonomy" id="1550736"/>
    <lineage>
        <taxon>Bacteria</taxon>
        <taxon>Pseudomonadati</taxon>
        <taxon>Pseudomonadota</taxon>
        <taxon>Betaproteobacteria</taxon>
        <taxon>Burkholderiales</taxon>
        <taxon>Comamonadaceae</taxon>
        <taxon>Corticibacter</taxon>
    </lineage>
</organism>
<accession>A0A3M6QHL1</accession>
<evidence type="ECO:0000313" key="2">
    <source>
        <dbReference type="EMBL" id="RMX02557.1"/>
    </source>
</evidence>
<feature type="compositionally biased region" description="Basic and acidic residues" evidence="1">
    <location>
        <begin position="313"/>
        <end position="328"/>
    </location>
</feature>
<proteinExistence type="predicted"/>
<dbReference type="AlphaFoldDB" id="A0A3M6QHL1"/>
<sequence>MSDQDNIPSWLEHLKLLMPPQGALLVGAGTGNDNWIRLFRQWPQLHVTLVEADARQFARLQQSVGLLAHEGNWQLIHGVVAPQHEDTVFYLASNASESGLLPPEALRPFWANLHTQEQQQRPGLSLDELVGREPDIGAPNGSIKPTGEKNTVDWLIIDCLPAGALLRGSHSLDKLDVVVVRAVLDSDNDDAGAEATPHHTAPADTGLSDITKLLNQHGLRLITMEAGRHPAIGHALFVRDSTSALQTQGQALAAAKKLAQEHSQQIEQIKKERDEQAKAANERKAQIEQLTQAKATAEKLAQERDQQIEQIRKERDERAKAANERKAQIEQLTQAKT</sequence>
<evidence type="ECO:0000313" key="3">
    <source>
        <dbReference type="Proteomes" id="UP000278006"/>
    </source>
</evidence>
<name>A0A3M6QHL1_9BURK</name>
<gene>
    <name evidence="2" type="ORF">D8I35_18045</name>
</gene>
<comment type="caution">
    <text evidence="2">The sequence shown here is derived from an EMBL/GenBank/DDBJ whole genome shotgun (WGS) entry which is preliminary data.</text>
</comment>
<protein>
    <submittedName>
        <fullName evidence="2">Uncharacterized protein</fullName>
    </submittedName>
</protein>
<feature type="non-terminal residue" evidence="2">
    <location>
        <position position="337"/>
    </location>
</feature>